<accession>A0A3M5UZL1</accession>
<protein>
    <submittedName>
        <fullName evidence="1">Uncharacterized protein</fullName>
    </submittedName>
</protein>
<reference evidence="1 2" key="1">
    <citation type="submission" date="2018-08" db="EMBL/GenBank/DDBJ databases">
        <title>Recombination of ecologically and evolutionarily significant loci maintains genetic cohesion in the Pseudomonas syringae species complex.</title>
        <authorList>
            <person name="Dillon M."/>
            <person name="Thakur S."/>
            <person name="Almeida R.N.D."/>
            <person name="Weir B.S."/>
            <person name="Guttman D.S."/>
        </authorList>
    </citation>
    <scope>NUCLEOTIDE SEQUENCE [LARGE SCALE GENOMIC DNA]</scope>
    <source>
        <strain evidence="1 2">ICMP 14479</strain>
    </source>
</reference>
<organism evidence="1 2">
    <name type="scientific">Pseudomonas syringae pv. avii</name>
    <dbReference type="NCBI Taxonomy" id="663959"/>
    <lineage>
        <taxon>Bacteria</taxon>
        <taxon>Pseudomonadati</taxon>
        <taxon>Pseudomonadota</taxon>
        <taxon>Gammaproteobacteria</taxon>
        <taxon>Pseudomonadales</taxon>
        <taxon>Pseudomonadaceae</taxon>
        <taxon>Pseudomonas</taxon>
        <taxon>Pseudomonas syringae</taxon>
    </lineage>
</organism>
<name>A0A3M5UZL1_PSESX</name>
<evidence type="ECO:0000313" key="1">
    <source>
        <dbReference type="EMBL" id="RMU50657.1"/>
    </source>
</evidence>
<dbReference type="AlphaFoldDB" id="A0A3M5UZL1"/>
<sequence>MYCRRATRSLVSCELSDVMSLIQLLRLIRLVMLVQPVRARMAVKTSTRPNPRASFILTLMFANQLFIEFSERGHFKGEAVGGSCDCATAKAFHTDTIGQRSPS</sequence>
<dbReference type="Proteomes" id="UP000280395">
    <property type="component" value="Unassembled WGS sequence"/>
</dbReference>
<proteinExistence type="predicted"/>
<gene>
    <name evidence="1" type="ORF">ALP29_200971</name>
</gene>
<comment type="caution">
    <text evidence="1">The sequence shown here is derived from an EMBL/GenBank/DDBJ whole genome shotgun (WGS) entry which is preliminary data.</text>
</comment>
<evidence type="ECO:0000313" key="2">
    <source>
        <dbReference type="Proteomes" id="UP000280395"/>
    </source>
</evidence>
<dbReference type="EMBL" id="RBUA01001045">
    <property type="protein sequence ID" value="RMU50657.1"/>
    <property type="molecule type" value="Genomic_DNA"/>
</dbReference>